<gene>
    <name evidence="1" type="ORF">BpHYR1_009304</name>
</gene>
<name>A0A3M7R8T9_BRAPC</name>
<proteinExistence type="predicted"/>
<dbReference type="EMBL" id="REGN01004011">
    <property type="protein sequence ID" value="RNA19635.1"/>
    <property type="molecule type" value="Genomic_DNA"/>
</dbReference>
<keyword evidence="2" id="KW-1185">Reference proteome</keyword>
<accession>A0A3M7R8T9</accession>
<dbReference type="AlphaFoldDB" id="A0A3M7R8T9"/>
<evidence type="ECO:0000313" key="2">
    <source>
        <dbReference type="Proteomes" id="UP000276133"/>
    </source>
</evidence>
<evidence type="ECO:0000313" key="1">
    <source>
        <dbReference type="EMBL" id="RNA19635.1"/>
    </source>
</evidence>
<dbReference type="Proteomes" id="UP000276133">
    <property type="component" value="Unassembled WGS sequence"/>
</dbReference>
<protein>
    <submittedName>
        <fullName evidence="1">Uncharacterized protein</fullName>
    </submittedName>
</protein>
<reference evidence="1 2" key="1">
    <citation type="journal article" date="2018" name="Sci. Rep.">
        <title>Genomic signatures of local adaptation to the degree of environmental predictability in rotifers.</title>
        <authorList>
            <person name="Franch-Gras L."/>
            <person name="Hahn C."/>
            <person name="Garcia-Roger E.M."/>
            <person name="Carmona M.J."/>
            <person name="Serra M."/>
            <person name="Gomez A."/>
        </authorList>
    </citation>
    <scope>NUCLEOTIDE SEQUENCE [LARGE SCALE GENOMIC DNA]</scope>
    <source>
        <strain evidence="1">HYR1</strain>
    </source>
</reference>
<comment type="caution">
    <text evidence="1">The sequence shown here is derived from an EMBL/GenBank/DDBJ whole genome shotgun (WGS) entry which is preliminary data.</text>
</comment>
<sequence>MPSESKKSPINFIEKNVRLSRLKVDSLKIDLSKSRLFWSRFRTLIIFNSENIANKDKSGINRDIKNVKKIISISFRGLPERLRSETVPVSSYRFLVEETHFGDTPNNLAISFCFLSQIFRRPTIYHFCGLDTDQLKLLQNKLKINKMR</sequence>
<organism evidence="1 2">
    <name type="scientific">Brachionus plicatilis</name>
    <name type="common">Marine rotifer</name>
    <name type="synonym">Brachionus muelleri</name>
    <dbReference type="NCBI Taxonomy" id="10195"/>
    <lineage>
        <taxon>Eukaryota</taxon>
        <taxon>Metazoa</taxon>
        <taxon>Spiralia</taxon>
        <taxon>Gnathifera</taxon>
        <taxon>Rotifera</taxon>
        <taxon>Eurotatoria</taxon>
        <taxon>Monogononta</taxon>
        <taxon>Pseudotrocha</taxon>
        <taxon>Ploima</taxon>
        <taxon>Brachionidae</taxon>
        <taxon>Brachionus</taxon>
    </lineage>
</organism>